<evidence type="ECO:0000256" key="5">
    <source>
        <dbReference type="ARBA" id="ARBA00022692"/>
    </source>
</evidence>
<dbReference type="PIRSF" id="PIRSF000332">
    <property type="entry name" value="FMO"/>
    <property type="match status" value="1"/>
</dbReference>
<dbReference type="SUPFAM" id="SSF51905">
    <property type="entry name" value="FAD/NAD(P)-binding domain"/>
    <property type="match status" value="2"/>
</dbReference>
<evidence type="ECO:0000256" key="8">
    <source>
        <dbReference type="ARBA" id="ARBA00022857"/>
    </source>
</evidence>
<evidence type="ECO:0000256" key="9">
    <source>
        <dbReference type="ARBA" id="ARBA00022989"/>
    </source>
</evidence>
<keyword evidence="7" id="KW-0274">FAD</keyword>
<dbReference type="Gene3D" id="3.50.50.60">
    <property type="entry name" value="FAD/NAD(P)-binding domain"/>
    <property type="match status" value="1"/>
</dbReference>
<dbReference type="Pfam" id="PF00743">
    <property type="entry name" value="FMO-like"/>
    <property type="match status" value="1"/>
</dbReference>
<keyword evidence="6" id="KW-0256">Endoplasmic reticulum</keyword>
<dbReference type="AlphaFoldDB" id="A0A158I7B8"/>
<evidence type="ECO:0000313" key="13">
    <source>
        <dbReference type="EMBL" id="SAL52458.1"/>
    </source>
</evidence>
<dbReference type="GO" id="GO:0050661">
    <property type="term" value="F:NADP binding"/>
    <property type="evidence" value="ECO:0007669"/>
    <property type="project" value="InterPro"/>
</dbReference>
<accession>A0A158I7B8</accession>
<evidence type="ECO:0000313" key="14">
    <source>
        <dbReference type="Proteomes" id="UP000054683"/>
    </source>
</evidence>
<evidence type="ECO:0000256" key="10">
    <source>
        <dbReference type="ARBA" id="ARBA00023002"/>
    </source>
</evidence>
<sequence length="472" mass="53519">MVWFRVAGAPQSRTEWESNVLRLQANDLPLRAAATTDPARGVVPDVCVIGAGSSGMTVAKALHQRGVVFDCFEKGSDIGGMWRYENDNGQSSAYASLHIDTSRKNLGYSDFPIPDDMPDFLSHAKFLEYLENYANHFEVRERVTFGTVVEAVRQAPDGRWNVHLSTGEIRNYGNVVVANGHLWDPRTPVFPGEFRGETTHSHYYRTAAPFEGKSVLVVGLGNSAVDIAVDLARRARSVTMSTRRSAWIMPKYLMGYPVDQWSRFLSRRLRLPTPLTRKIMSKLIRLGVGDQRRFGLKRPEHPMWREHATLSQELLPYLGHGWISMKPNISRMDGNEIAFEDGSRQVFDAVVFATGYKTTFPFLDRNTFDAETDTTNLYRRMVSLKHPGLIFAGLVQPVGPTIPLVEIQGRWLAAVLSGDIALPEHEVQVREVEQHKQYQRQTYLDADRYVLEVDFRTYAAQMNADMRRKPAR</sequence>
<dbReference type="InterPro" id="IPR036188">
    <property type="entry name" value="FAD/NAD-bd_sf"/>
</dbReference>
<dbReference type="InterPro" id="IPR050346">
    <property type="entry name" value="FMO-like"/>
</dbReference>
<dbReference type="PANTHER" id="PTHR23023">
    <property type="entry name" value="DIMETHYLANILINE MONOOXYGENASE"/>
    <property type="match status" value="1"/>
</dbReference>
<keyword evidence="9" id="KW-1133">Transmembrane helix</keyword>
<proteinExistence type="inferred from homology"/>
<dbReference type="Proteomes" id="UP000054683">
    <property type="component" value="Unassembled WGS sequence"/>
</dbReference>
<protein>
    <submittedName>
        <fullName evidence="13">Flavin-containing monooxygenase</fullName>
    </submittedName>
</protein>
<dbReference type="InterPro" id="IPR000960">
    <property type="entry name" value="Flavin_mOase"/>
</dbReference>
<keyword evidence="12" id="KW-0472">Membrane</keyword>
<evidence type="ECO:0000256" key="7">
    <source>
        <dbReference type="ARBA" id="ARBA00022827"/>
    </source>
</evidence>
<dbReference type="InterPro" id="IPR020946">
    <property type="entry name" value="Flavin_mOase-like"/>
</dbReference>
<evidence type="ECO:0000256" key="11">
    <source>
        <dbReference type="ARBA" id="ARBA00023033"/>
    </source>
</evidence>
<comment type="subcellular location">
    <subcellularLocation>
        <location evidence="2">Endoplasmic reticulum membrane</location>
        <topology evidence="2">Single-pass membrane protein</topology>
    </subcellularLocation>
</comment>
<evidence type="ECO:0000256" key="1">
    <source>
        <dbReference type="ARBA" id="ARBA00001974"/>
    </source>
</evidence>
<evidence type="ECO:0000256" key="4">
    <source>
        <dbReference type="ARBA" id="ARBA00022630"/>
    </source>
</evidence>
<name>A0A158I7B8_9BURK</name>
<organism evidence="13 14">
    <name type="scientific">Caballeronia udeis</name>
    <dbReference type="NCBI Taxonomy" id="1232866"/>
    <lineage>
        <taxon>Bacteria</taxon>
        <taxon>Pseudomonadati</taxon>
        <taxon>Pseudomonadota</taxon>
        <taxon>Betaproteobacteria</taxon>
        <taxon>Burkholderiales</taxon>
        <taxon>Burkholderiaceae</taxon>
        <taxon>Caballeronia</taxon>
    </lineage>
</organism>
<dbReference type="GO" id="GO:0050660">
    <property type="term" value="F:flavin adenine dinucleotide binding"/>
    <property type="evidence" value="ECO:0007669"/>
    <property type="project" value="InterPro"/>
</dbReference>
<keyword evidence="4" id="KW-0285">Flavoprotein</keyword>
<evidence type="ECO:0000256" key="6">
    <source>
        <dbReference type="ARBA" id="ARBA00022824"/>
    </source>
</evidence>
<gene>
    <name evidence="13" type="ORF">AWB69_05424</name>
</gene>
<keyword evidence="5" id="KW-0812">Transmembrane</keyword>
<dbReference type="PRINTS" id="PR00370">
    <property type="entry name" value="FMOXYGENASE"/>
</dbReference>
<dbReference type="EMBL" id="FCOK02000043">
    <property type="protein sequence ID" value="SAL52458.1"/>
    <property type="molecule type" value="Genomic_DNA"/>
</dbReference>
<comment type="cofactor">
    <cofactor evidence="1">
        <name>FAD</name>
        <dbReference type="ChEBI" id="CHEBI:57692"/>
    </cofactor>
</comment>
<keyword evidence="11 13" id="KW-0503">Monooxygenase</keyword>
<dbReference type="GO" id="GO:0004499">
    <property type="term" value="F:N,N-dimethylaniline monooxygenase activity"/>
    <property type="evidence" value="ECO:0007669"/>
    <property type="project" value="InterPro"/>
</dbReference>
<evidence type="ECO:0000256" key="12">
    <source>
        <dbReference type="ARBA" id="ARBA00023136"/>
    </source>
</evidence>
<dbReference type="FunFam" id="3.50.50.60:FF:000159">
    <property type="entry name" value="Dimethylaniline monooxygenase [N-oxide-forming]"/>
    <property type="match status" value="1"/>
</dbReference>
<keyword evidence="10" id="KW-0560">Oxidoreductase</keyword>
<evidence type="ECO:0000256" key="3">
    <source>
        <dbReference type="ARBA" id="ARBA00009183"/>
    </source>
</evidence>
<keyword evidence="8" id="KW-0521">NADP</keyword>
<evidence type="ECO:0000256" key="2">
    <source>
        <dbReference type="ARBA" id="ARBA00004389"/>
    </source>
</evidence>
<comment type="similarity">
    <text evidence="3">Belongs to the FMO family.</text>
</comment>
<reference evidence="13 14" key="1">
    <citation type="submission" date="2016-01" db="EMBL/GenBank/DDBJ databases">
        <authorList>
            <person name="Oliw E.H."/>
        </authorList>
    </citation>
    <scope>NUCLEOTIDE SEQUENCE [LARGE SCALE GENOMIC DNA]</scope>
    <source>
        <strain evidence="13">LMG 27134</strain>
    </source>
</reference>